<keyword evidence="3" id="KW-0274">FAD</keyword>
<keyword evidence="6" id="KW-1185">Reference proteome</keyword>
<dbReference type="Gene3D" id="3.40.30.120">
    <property type="match status" value="1"/>
</dbReference>
<evidence type="ECO:0000256" key="2">
    <source>
        <dbReference type="ARBA" id="ARBA00022630"/>
    </source>
</evidence>
<dbReference type="EMBL" id="JAMTCO010000021">
    <property type="protein sequence ID" value="MCP2274177.1"/>
    <property type="molecule type" value="Genomic_DNA"/>
</dbReference>
<name>A0ABT1IND6_9PSEU</name>
<gene>
    <name evidence="5" type="ORF">LV75_006711</name>
</gene>
<dbReference type="Pfam" id="PF01494">
    <property type="entry name" value="FAD_binding_3"/>
    <property type="match status" value="1"/>
</dbReference>
<dbReference type="PANTHER" id="PTHR43004:SF19">
    <property type="entry name" value="BINDING MONOOXYGENASE, PUTATIVE (JCVI)-RELATED"/>
    <property type="match status" value="1"/>
</dbReference>
<feature type="domain" description="FAD-binding" evidence="4">
    <location>
        <begin position="13"/>
        <end position="357"/>
    </location>
</feature>
<proteinExistence type="predicted"/>
<dbReference type="PRINTS" id="PR00420">
    <property type="entry name" value="RNGMNOXGNASE"/>
</dbReference>
<organism evidence="5 6">
    <name type="scientific">Actinokineospora diospyrosa</name>
    <dbReference type="NCBI Taxonomy" id="103728"/>
    <lineage>
        <taxon>Bacteria</taxon>
        <taxon>Bacillati</taxon>
        <taxon>Actinomycetota</taxon>
        <taxon>Actinomycetes</taxon>
        <taxon>Pseudonocardiales</taxon>
        <taxon>Pseudonocardiaceae</taxon>
        <taxon>Actinokineospora</taxon>
    </lineage>
</organism>
<protein>
    <submittedName>
        <fullName evidence="5">2-polyprenyl-6-methoxyphenol hydroxylase</fullName>
    </submittedName>
</protein>
<dbReference type="SUPFAM" id="SSF51905">
    <property type="entry name" value="FAD/NAD(P)-binding domain"/>
    <property type="match status" value="1"/>
</dbReference>
<accession>A0ABT1IND6</accession>
<evidence type="ECO:0000313" key="6">
    <source>
        <dbReference type="Proteomes" id="UP001205185"/>
    </source>
</evidence>
<dbReference type="Pfam" id="PF21274">
    <property type="entry name" value="Rng_hyd_C"/>
    <property type="match status" value="1"/>
</dbReference>
<dbReference type="InterPro" id="IPR002938">
    <property type="entry name" value="FAD-bd"/>
</dbReference>
<evidence type="ECO:0000256" key="3">
    <source>
        <dbReference type="ARBA" id="ARBA00022827"/>
    </source>
</evidence>
<comment type="caution">
    <text evidence="5">The sequence shown here is derived from an EMBL/GenBank/DDBJ whole genome shotgun (WGS) entry which is preliminary data.</text>
</comment>
<dbReference type="PANTHER" id="PTHR43004">
    <property type="entry name" value="TRK SYSTEM POTASSIUM UPTAKE PROTEIN"/>
    <property type="match status" value="1"/>
</dbReference>
<dbReference type="Gene3D" id="3.50.50.60">
    <property type="entry name" value="FAD/NAD(P)-binding domain"/>
    <property type="match status" value="1"/>
</dbReference>
<evidence type="ECO:0000256" key="1">
    <source>
        <dbReference type="ARBA" id="ARBA00001974"/>
    </source>
</evidence>
<dbReference type="InterPro" id="IPR036188">
    <property type="entry name" value="FAD/NAD-bd_sf"/>
</dbReference>
<reference evidence="5 6" key="1">
    <citation type="submission" date="2022-06" db="EMBL/GenBank/DDBJ databases">
        <title>Genomic Encyclopedia of Archaeal and Bacterial Type Strains, Phase II (KMG-II): from individual species to whole genera.</title>
        <authorList>
            <person name="Goeker M."/>
        </authorList>
    </citation>
    <scope>NUCLEOTIDE SEQUENCE [LARGE SCALE GENOMIC DNA]</scope>
    <source>
        <strain evidence="5 6">DSM 44255</strain>
    </source>
</reference>
<dbReference type="Gene3D" id="3.30.70.2450">
    <property type="match status" value="1"/>
</dbReference>
<sequence length="507" mass="54620">MGVGKEMVIERARTNVIVVGGGPTGLMLAGELVLAGVGVVVLERLAERTGQSKALNLQPRTAEVFDLRGLMESARRYSLGTWASGHFGGRPLSYEGWQTRHPYQVHIPQAGVERTLEERLDQQGVQVLRGHELLELTQDDAGVTAVVRTPTGEVEFQADYLVGCDGGRSTVRKQLGVEFPGTDASVFAFVADIVLEDVPSTIPTQLRSVRDAIAKNSERGVGGLIPMGEPGLFRLAFTDRTATADVQSTPVSDAEVASAMRLLYGDDVVISKVLWASRFTNATRQAAHYRVGRVLLAGDAAHIHFPAGGQGLNLGVQDAMNLGWKLAAEVKGFAPQGLLDTYHAERHPVGERVLDNTRAQTLPPRPSPETLAMHRLITELAHLPEANRHLAGLVSGLDIRYPVEGPDHPLLGARLPDIALTTGWASTLFHSGGGVLLTTDPRHAQTARPWSTRVVTTVESDLGDLEADAVLVRPDGYVCWVAPLGGAPDDTNRLERTLSTWFGQART</sequence>
<dbReference type="RefSeq" id="WP_253891468.1">
    <property type="nucleotide sequence ID" value="NZ_BAAAVB010000023.1"/>
</dbReference>
<keyword evidence="2" id="KW-0285">Flavoprotein</keyword>
<comment type="cofactor">
    <cofactor evidence="1">
        <name>FAD</name>
        <dbReference type="ChEBI" id="CHEBI:57692"/>
    </cofactor>
</comment>
<evidence type="ECO:0000259" key="4">
    <source>
        <dbReference type="Pfam" id="PF01494"/>
    </source>
</evidence>
<evidence type="ECO:0000313" key="5">
    <source>
        <dbReference type="EMBL" id="MCP2274177.1"/>
    </source>
</evidence>
<dbReference type="Proteomes" id="UP001205185">
    <property type="component" value="Unassembled WGS sequence"/>
</dbReference>
<dbReference type="InterPro" id="IPR050641">
    <property type="entry name" value="RIFMO-like"/>
</dbReference>